<dbReference type="PANTHER" id="PTHR28141">
    <property type="entry name" value="2',3'-CYCLIC-NUCLEOTIDE 3'-PHOSPHODIESTERASE"/>
    <property type="match status" value="1"/>
</dbReference>
<dbReference type="InterPro" id="IPR012386">
    <property type="entry name" value="Cyclic-nucl_3Pdiesterase"/>
</dbReference>
<name>A0ABT0LEY8_9GAMM</name>
<sequence>MLNLLSNENGDHNNLSSVKIFHHCIFLFISIFIISCGESGTAIIDKIQESKSTYFTPTLKTNTLASGGSTQLTIFSNAAVDGYEKLSIIYDDTLVSLSNDFCIIVETETHCDVVLTASNVIKTTSGTLSFSRSSSINSNFIPASVTYTIEPYTNTTLLTASFSDTLNSGQIADIIIEANQAAPSNITIIATDYNSDLYVQKLGYIYYTNGNSCTITTGKIECRIPIQASTVFEDTPWTLNLATFNPIANFEADSLDYTVYASDNSNVNVEAYLSPNPIASGETGRLLLQTTKSPAEDINISITSFDNTQLSIPSSSCTIIAATSACMIEVTALNITEAETGTISLESDDYTIADIDYDIDTQTFDGLVRGWPDYLAMGNITDASIYVGSDLSSTQVSLAQYPVNAIFKYAGTGQPYDQNDAITFPYSTYQTIAQSSFLTQDYASPNALPAGTSTTKPTMVVYTANSSYSWYPVVNDFTGGVMMNYFSKLILIAQLLEKKGMGSVILNPDLLGNFEKNYDTDYVDVNKQLSDNKDYTVQNSLDAAVSFSTRYQSFSNVNCEGLEELYVTPLELFNVLIETCNPNYLYAAYEDWNDIMTTSGPDISTTTGSENYSPPDLSSNNVIAWINATNWIMHTFAPNISYGWQENLWATGSSTWIYGATADTISSQATKINSYLEEWAVFNGQYQPDFIVFDRYEGDDFMPEVYEASYLYNASSWSNYLNFVGEMSNTLEKPAMIWQIPGAHIQTSDDIDNDPTRITDQHGGTAPNFFFSETQGGIAAVDYDNLMAYIDNITFTLSNGSFDIDVAMPDYLQMQPDGSTDDIYYWNEGHLDNTTNNNIFAILWGGGNQATGAIDIALNTELYDNGWLGTRISSYLNNPEYFPTQTELPFCVWLNPNTKGQASLDAIVEENISGTRCPFFDAHITLFCGSTDLPKQALINQFNTAFANENTTEASILGTQWGTDFFKRFYYQIKNNTQLENLYETASTLNNSSTYRFAPHISLFYGNESDIPEDKVLSAPHLENLNFNKISLMSDCSEETYACVSSWEEYASMSLNE</sequence>
<protein>
    <recommendedName>
        <fullName evidence="3">Glycoside hydrolase 123 C-terminal domain-containing protein</fullName>
    </recommendedName>
</protein>
<accession>A0ABT0LEY8</accession>
<organism evidence="1 2">
    <name type="scientific">Shewanella surugensis</name>
    <dbReference type="NCBI Taxonomy" id="212020"/>
    <lineage>
        <taxon>Bacteria</taxon>
        <taxon>Pseudomonadati</taxon>
        <taxon>Pseudomonadota</taxon>
        <taxon>Gammaproteobacteria</taxon>
        <taxon>Alteromonadales</taxon>
        <taxon>Shewanellaceae</taxon>
        <taxon>Shewanella</taxon>
    </lineage>
</organism>
<dbReference type="Proteomes" id="UP001203423">
    <property type="component" value="Unassembled WGS sequence"/>
</dbReference>
<dbReference type="SUPFAM" id="SSF55144">
    <property type="entry name" value="LigT-like"/>
    <property type="match status" value="1"/>
</dbReference>
<proteinExistence type="predicted"/>
<evidence type="ECO:0008006" key="3">
    <source>
        <dbReference type="Google" id="ProtNLM"/>
    </source>
</evidence>
<dbReference type="EMBL" id="JAKIKS010000080">
    <property type="protein sequence ID" value="MCL1126263.1"/>
    <property type="molecule type" value="Genomic_DNA"/>
</dbReference>
<comment type="caution">
    <text evidence="1">The sequence shown here is derived from an EMBL/GenBank/DDBJ whole genome shotgun (WGS) entry which is preliminary data.</text>
</comment>
<dbReference type="RefSeq" id="WP_248941651.1">
    <property type="nucleotide sequence ID" value="NZ_JAKIKS010000080.1"/>
</dbReference>
<evidence type="ECO:0000313" key="1">
    <source>
        <dbReference type="EMBL" id="MCL1126263.1"/>
    </source>
</evidence>
<reference evidence="1 2" key="1">
    <citation type="submission" date="2022-01" db="EMBL/GenBank/DDBJ databases">
        <title>Whole genome-based taxonomy of the Shewanellaceae.</title>
        <authorList>
            <person name="Martin-Rodriguez A.J."/>
        </authorList>
    </citation>
    <scope>NUCLEOTIDE SEQUENCE [LARGE SCALE GENOMIC DNA]</scope>
    <source>
        <strain evidence="1 2">DSM 17177</strain>
    </source>
</reference>
<dbReference type="PANTHER" id="PTHR28141:SF1">
    <property type="entry name" value="2',3'-CYCLIC-NUCLEOTIDE 3'-PHOSPHODIESTERASE"/>
    <property type="match status" value="1"/>
</dbReference>
<keyword evidence="2" id="KW-1185">Reference proteome</keyword>
<dbReference type="Gene3D" id="3.90.1140.10">
    <property type="entry name" value="Cyclic phosphodiesterase"/>
    <property type="match status" value="1"/>
</dbReference>
<dbReference type="InterPro" id="IPR009097">
    <property type="entry name" value="Cyclic_Pdiesterase"/>
</dbReference>
<gene>
    <name evidence="1" type="ORF">L2764_17700</name>
</gene>
<evidence type="ECO:0000313" key="2">
    <source>
        <dbReference type="Proteomes" id="UP001203423"/>
    </source>
</evidence>